<keyword evidence="3 6" id="KW-0238">DNA-binding</keyword>
<evidence type="ECO:0000256" key="2">
    <source>
        <dbReference type="ARBA" id="ARBA00023015"/>
    </source>
</evidence>
<keyword evidence="7" id="KW-1185">Reference proteome</keyword>
<dbReference type="InterPro" id="IPR036390">
    <property type="entry name" value="WH_DNA-bd_sf"/>
</dbReference>
<feature type="domain" description="HTH lysR-type" evidence="5">
    <location>
        <begin position="85"/>
        <end position="142"/>
    </location>
</feature>
<dbReference type="AlphaFoldDB" id="A0A846M2T3"/>
<keyword evidence="2" id="KW-0805">Transcription regulation</keyword>
<proteinExistence type="inferred from homology"/>
<keyword evidence="4" id="KW-0804">Transcription</keyword>
<dbReference type="PANTHER" id="PTHR30126">
    <property type="entry name" value="HTH-TYPE TRANSCRIPTIONAL REGULATOR"/>
    <property type="match status" value="1"/>
</dbReference>
<sequence length="386" mass="41044">MQADQINIRHLAAMVAVVDHGSVSMGARAVNLTQPAVTQGIAKLEALLGVALFERGPGGMTPTAAALCFKPRADAALALIGSKRVTATQVRAFVALAQTGSYATAAPHAGVTEPSLHRAVGDLALGIGARLVERRGRGIALTAAGLTLARRLRLALGELRQGLEEIAALQGRESGRIVVGAMPLSRARLLPSAISAFRRASPGIAVSVVEGSHAELVGPLRDGEIDVMVGALRTPALGHDLVQTPLFEDRLTIFCRAGHRLASGWNADDLSRCTWILPKEGTPLRDLWRAMFAEFGSTLPDVPVECGSVLMVRQMLVDGDYLTLLSMDQLRVEVESGIIADIGPVPGRISRTIGFTTRAQWRPTQSQRRFITAIEQAADTLKQVNS</sequence>
<comment type="caution">
    <text evidence="6">The sequence shown here is derived from an EMBL/GenBank/DDBJ whole genome shotgun (WGS) entry which is preliminary data.</text>
</comment>
<dbReference type="SUPFAM" id="SSF46785">
    <property type="entry name" value="Winged helix' DNA-binding domain"/>
    <property type="match status" value="2"/>
</dbReference>
<evidence type="ECO:0000256" key="4">
    <source>
        <dbReference type="ARBA" id="ARBA00023163"/>
    </source>
</evidence>
<dbReference type="Pfam" id="PF03466">
    <property type="entry name" value="LysR_substrate"/>
    <property type="match status" value="1"/>
</dbReference>
<gene>
    <name evidence="6" type="ORF">FHS54_001198</name>
</gene>
<dbReference type="Gene3D" id="1.10.10.10">
    <property type="entry name" value="Winged helix-like DNA-binding domain superfamily/Winged helix DNA-binding domain"/>
    <property type="match status" value="2"/>
</dbReference>
<name>A0A846M2T3_9SPHN</name>
<feature type="domain" description="HTH lysR-type" evidence="5">
    <location>
        <begin position="6"/>
        <end position="63"/>
    </location>
</feature>
<evidence type="ECO:0000313" key="6">
    <source>
        <dbReference type="EMBL" id="NIJ16232.1"/>
    </source>
</evidence>
<dbReference type="RefSeq" id="WP_167302898.1">
    <property type="nucleotide sequence ID" value="NZ_JAASQR010000002.1"/>
</dbReference>
<dbReference type="InterPro" id="IPR036388">
    <property type="entry name" value="WH-like_DNA-bd_sf"/>
</dbReference>
<dbReference type="InterPro" id="IPR000847">
    <property type="entry name" value="LysR_HTH_N"/>
</dbReference>
<dbReference type="GO" id="GO:0000976">
    <property type="term" value="F:transcription cis-regulatory region binding"/>
    <property type="evidence" value="ECO:0007669"/>
    <property type="project" value="TreeGrafter"/>
</dbReference>
<evidence type="ECO:0000313" key="7">
    <source>
        <dbReference type="Proteomes" id="UP000576821"/>
    </source>
</evidence>
<dbReference type="Pfam" id="PF00126">
    <property type="entry name" value="HTH_1"/>
    <property type="match status" value="2"/>
</dbReference>
<accession>A0A846M2T3</accession>
<dbReference type="PRINTS" id="PR00039">
    <property type="entry name" value="HTHLYSR"/>
</dbReference>
<organism evidence="6 7">
    <name type="scientific">Sphingobium vermicomposti</name>
    <dbReference type="NCBI Taxonomy" id="529005"/>
    <lineage>
        <taxon>Bacteria</taxon>
        <taxon>Pseudomonadati</taxon>
        <taxon>Pseudomonadota</taxon>
        <taxon>Alphaproteobacteria</taxon>
        <taxon>Sphingomonadales</taxon>
        <taxon>Sphingomonadaceae</taxon>
        <taxon>Sphingobium</taxon>
    </lineage>
</organism>
<dbReference type="GO" id="GO:0003700">
    <property type="term" value="F:DNA-binding transcription factor activity"/>
    <property type="evidence" value="ECO:0007669"/>
    <property type="project" value="InterPro"/>
</dbReference>
<evidence type="ECO:0000256" key="1">
    <source>
        <dbReference type="ARBA" id="ARBA00009437"/>
    </source>
</evidence>
<dbReference type="Proteomes" id="UP000576821">
    <property type="component" value="Unassembled WGS sequence"/>
</dbReference>
<dbReference type="SUPFAM" id="SSF53850">
    <property type="entry name" value="Periplasmic binding protein-like II"/>
    <property type="match status" value="1"/>
</dbReference>
<dbReference type="PANTHER" id="PTHR30126:SF98">
    <property type="entry name" value="HTH-TYPE TRANSCRIPTIONAL ACTIVATOR BAUR"/>
    <property type="match status" value="1"/>
</dbReference>
<dbReference type="EMBL" id="JAASQR010000002">
    <property type="protein sequence ID" value="NIJ16232.1"/>
    <property type="molecule type" value="Genomic_DNA"/>
</dbReference>
<comment type="similarity">
    <text evidence="1">Belongs to the LysR transcriptional regulatory family.</text>
</comment>
<evidence type="ECO:0000259" key="5">
    <source>
        <dbReference type="PROSITE" id="PS50931"/>
    </source>
</evidence>
<reference evidence="6 7" key="1">
    <citation type="submission" date="2020-03" db="EMBL/GenBank/DDBJ databases">
        <title>Genomic Encyclopedia of Type Strains, Phase IV (KMG-IV): sequencing the most valuable type-strain genomes for metagenomic binning, comparative biology and taxonomic classification.</title>
        <authorList>
            <person name="Goeker M."/>
        </authorList>
    </citation>
    <scope>NUCLEOTIDE SEQUENCE [LARGE SCALE GENOMIC DNA]</scope>
    <source>
        <strain evidence="6 7">DSM 21299</strain>
    </source>
</reference>
<evidence type="ECO:0000256" key="3">
    <source>
        <dbReference type="ARBA" id="ARBA00023125"/>
    </source>
</evidence>
<protein>
    <submittedName>
        <fullName evidence="6">DNA-binding transcriptional LysR family regulator</fullName>
    </submittedName>
</protein>
<dbReference type="InterPro" id="IPR005119">
    <property type="entry name" value="LysR_subst-bd"/>
</dbReference>
<dbReference type="Gene3D" id="3.40.190.10">
    <property type="entry name" value="Periplasmic binding protein-like II"/>
    <property type="match status" value="2"/>
</dbReference>
<dbReference type="PROSITE" id="PS50931">
    <property type="entry name" value="HTH_LYSR"/>
    <property type="match status" value="2"/>
</dbReference>